<proteinExistence type="predicted"/>
<feature type="transmembrane region" description="Helical" evidence="1">
    <location>
        <begin position="6"/>
        <end position="30"/>
    </location>
</feature>
<protein>
    <submittedName>
        <fullName evidence="2">Uncharacterized protein</fullName>
    </submittedName>
</protein>
<feature type="transmembrane region" description="Helical" evidence="1">
    <location>
        <begin position="143"/>
        <end position="166"/>
    </location>
</feature>
<dbReference type="EMBL" id="KQ964443">
    <property type="protein sequence ID" value="KXN72988.1"/>
    <property type="molecule type" value="Genomic_DNA"/>
</dbReference>
<feature type="transmembrane region" description="Helical" evidence="1">
    <location>
        <begin position="42"/>
        <end position="64"/>
    </location>
</feature>
<feature type="transmembrane region" description="Helical" evidence="1">
    <location>
        <begin position="178"/>
        <end position="197"/>
    </location>
</feature>
<name>A0A137PDA3_CONC2</name>
<keyword evidence="1" id="KW-0812">Transmembrane</keyword>
<gene>
    <name evidence="2" type="ORF">CONCODRAFT_4133</name>
</gene>
<keyword evidence="1" id="KW-1133">Transmembrane helix</keyword>
<evidence type="ECO:0000256" key="1">
    <source>
        <dbReference type="SAM" id="Phobius"/>
    </source>
</evidence>
<accession>A0A137PDA3</accession>
<organism evidence="2 3">
    <name type="scientific">Conidiobolus coronatus (strain ATCC 28846 / CBS 209.66 / NRRL 28638)</name>
    <name type="common">Delacroixia coronata</name>
    <dbReference type="NCBI Taxonomy" id="796925"/>
    <lineage>
        <taxon>Eukaryota</taxon>
        <taxon>Fungi</taxon>
        <taxon>Fungi incertae sedis</taxon>
        <taxon>Zoopagomycota</taxon>
        <taxon>Entomophthoromycotina</taxon>
        <taxon>Entomophthoromycetes</taxon>
        <taxon>Entomophthorales</taxon>
        <taxon>Ancylistaceae</taxon>
        <taxon>Conidiobolus</taxon>
    </lineage>
</organism>
<feature type="transmembrane region" description="Helical" evidence="1">
    <location>
        <begin position="70"/>
        <end position="92"/>
    </location>
</feature>
<sequence length="248" mass="28741">MDIDLCIQILSVGSVASIATLLLNNINYWYILDIKYSDKLNIILQFIGLFGTLSFQVDLLLINLEYLKDYPMAEMLLINVPWQIYVNCYFIIFIRQSNLILPKIVVWAAWAYLIIVINGLILFDDYAYYMEYCVSEEWVWLGNLADSVSAIGFLFLECVINGWIIIKISNKVRNQSNPGYKILVTKLCVVLLIYFLMDMINMVLDLTDNQMYGCIFWGITYALKIQTETLCLGKIKECVMILENYENA</sequence>
<keyword evidence="3" id="KW-1185">Reference proteome</keyword>
<reference evidence="2 3" key="1">
    <citation type="journal article" date="2015" name="Genome Biol. Evol.">
        <title>Phylogenomic analyses indicate that early fungi evolved digesting cell walls of algal ancestors of land plants.</title>
        <authorList>
            <person name="Chang Y."/>
            <person name="Wang S."/>
            <person name="Sekimoto S."/>
            <person name="Aerts A.L."/>
            <person name="Choi C."/>
            <person name="Clum A."/>
            <person name="LaButti K.M."/>
            <person name="Lindquist E.A."/>
            <person name="Yee Ngan C."/>
            <person name="Ohm R.A."/>
            <person name="Salamov A.A."/>
            <person name="Grigoriev I.V."/>
            <person name="Spatafora J.W."/>
            <person name="Berbee M.L."/>
        </authorList>
    </citation>
    <scope>NUCLEOTIDE SEQUENCE [LARGE SCALE GENOMIC DNA]</scope>
    <source>
        <strain evidence="2 3">NRRL 28638</strain>
    </source>
</reference>
<dbReference type="Proteomes" id="UP000070444">
    <property type="component" value="Unassembled WGS sequence"/>
</dbReference>
<dbReference type="AlphaFoldDB" id="A0A137PDA3"/>
<feature type="transmembrane region" description="Helical" evidence="1">
    <location>
        <begin position="104"/>
        <end position="123"/>
    </location>
</feature>
<evidence type="ECO:0000313" key="3">
    <source>
        <dbReference type="Proteomes" id="UP000070444"/>
    </source>
</evidence>
<evidence type="ECO:0000313" key="2">
    <source>
        <dbReference type="EMBL" id="KXN72988.1"/>
    </source>
</evidence>
<keyword evidence="1" id="KW-0472">Membrane</keyword>